<dbReference type="CDD" id="cd04320">
    <property type="entry name" value="AspRS_cyto_N"/>
    <property type="match status" value="1"/>
</dbReference>
<dbReference type="InterPro" id="IPR012340">
    <property type="entry name" value="NA-bd_OB-fold"/>
</dbReference>
<accession>A0A915M323</accession>
<dbReference type="GO" id="GO:0006422">
    <property type="term" value="P:aspartyl-tRNA aminoacylation"/>
    <property type="evidence" value="ECO:0007669"/>
    <property type="project" value="InterPro"/>
</dbReference>
<dbReference type="Gene3D" id="2.40.50.140">
    <property type="entry name" value="Nucleic acid-binding proteins"/>
    <property type="match status" value="2"/>
</dbReference>
<dbReference type="SUPFAM" id="SSF50249">
    <property type="entry name" value="Nucleic acid-binding proteins"/>
    <property type="match status" value="1"/>
</dbReference>
<dbReference type="InterPro" id="IPR005137">
    <property type="entry name" value="BtpA"/>
</dbReference>
<evidence type="ECO:0000313" key="14">
    <source>
        <dbReference type="Proteomes" id="UP000887561"/>
    </source>
</evidence>
<comment type="similarity">
    <text evidence="2">Belongs to the class-II aminoacyl-tRNA synthetase family. Type 2 subfamily.</text>
</comment>
<evidence type="ECO:0000256" key="7">
    <source>
        <dbReference type="ARBA" id="ARBA00022741"/>
    </source>
</evidence>
<dbReference type="PRINTS" id="PR01042">
    <property type="entry name" value="TRNASYNTHASP"/>
</dbReference>
<evidence type="ECO:0000256" key="8">
    <source>
        <dbReference type="ARBA" id="ARBA00022840"/>
    </source>
</evidence>
<keyword evidence="10" id="KW-0030">Aminoacyl-tRNA synthetase</keyword>
<dbReference type="GO" id="GO:0017101">
    <property type="term" value="C:aminoacyl-tRNA synthetase multienzyme complex"/>
    <property type="evidence" value="ECO:0007669"/>
    <property type="project" value="TreeGrafter"/>
</dbReference>
<feature type="domain" description="Aminoacyl-transfer RNA synthetases class-II family profile" evidence="13">
    <location>
        <begin position="158"/>
        <end position="453"/>
    </location>
</feature>
<evidence type="ECO:0000256" key="9">
    <source>
        <dbReference type="ARBA" id="ARBA00022917"/>
    </source>
</evidence>
<dbReference type="InterPro" id="IPR002312">
    <property type="entry name" value="Asp/Asn-tRNA-synth_IIb"/>
</dbReference>
<dbReference type="GO" id="GO:0004815">
    <property type="term" value="F:aspartate-tRNA ligase activity"/>
    <property type="evidence" value="ECO:0007669"/>
    <property type="project" value="UniProtKB-EC"/>
</dbReference>
<dbReference type="GO" id="GO:0005829">
    <property type="term" value="C:cytosol"/>
    <property type="evidence" value="ECO:0007669"/>
    <property type="project" value="TreeGrafter"/>
</dbReference>
<dbReference type="InterPro" id="IPR004523">
    <property type="entry name" value="Asp-tRNA_synthase_2"/>
</dbReference>
<dbReference type="Pfam" id="PF03437">
    <property type="entry name" value="BtpA"/>
    <property type="match status" value="1"/>
</dbReference>
<evidence type="ECO:0000256" key="5">
    <source>
        <dbReference type="ARBA" id="ARBA00022490"/>
    </source>
</evidence>
<evidence type="ECO:0000256" key="2">
    <source>
        <dbReference type="ARBA" id="ARBA00005312"/>
    </source>
</evidence>
<evidence type="ECO:0000256" key="1">
    <source>
        <dbReference type="ARBA" id="ARBA00004496"/>
    </source>
</evidence>
<keyword evidence="8" id="KW-0067">ATP-binding</keyword>
<dbReference type="AlphaFoldDB" id="A0A915M323"/>
<evidence type="ECO:0000259" key="13">
    <source>
        <dbReference type="PROSITE" id="PS50862"/>
    </source>
</evidence>
<evidence type="ECO:0000313" key="15">
    <source>
        <dbReference type="WBParaSite" id="scaffold2810_cov226.g5465"/>
    </source>
</evidence>
<dbReference type="GO" id="GO:0005524">
    <property type="term" value="F:ATP binding"/>
    <property type="evidence" value="ECO:0007669"/>
    <property type="project" value="UniProtKB-KW"/>
</dbReference>
<keyword evidence="9" id="KW-0648">Protein biosynthesis</keyword>
<dbReference type="CDD" id="cd00776">
    <property type="entry name" value="AsxRS_core"/>
    <property type="match status" value="1"/>
</dbReference>
<dbReference type="Proteomes" id="UP000887561">
    <property type="component" value="Unplaced"/>
</dbReference>
<name>A0A915M323_MELJA</name>
<evidence type="ECO:0000256" key="4">
    <source>
        <dbReference type="ARBA" id="ARBA00018853"/>
    </source>
</evidence>
<dbReference type="WBParaSite" id="scaffold2810_cov226.g5465">
    <property type="protein sequence ID" value="scaffold2810_cov226.g5465"/>
    <property type="gene ID" value="scaffold2810_cov226.g5465"/>
</dbReference>
<evidence type="ECO:0000256" key="6">
    <source>
        <dbReference type="ARBA" id="ARBA00022598"/>
    </source>
</evidence>
<dbReference type="PANTHER" id="PTHR43450">
    <property type="entry name" value="ASPARTYL-TRNA SYNTHETASE"/>
    <property type="match status" value="1"/>
</dbReference>
<keyword evidence="6" id="KW-0436">Ligase</keyword>
<proteinExistence type="inferred from homology"/>
<dbReference type="Gene3D" id="3.30.930.10">
    <property type="entry name" value="Bira Bifunctional Protein, Domain 2"/>
    <property type="match status" value="1"/>
</dbReference>
<dbReference type="PROSITE" id="PS50862">
    <property type="entry name" value="AA_TRNA_LIGASE_II"/>
    <property type="match status" value="1"/>
</dbReference>
<dbReference type="PANTHER" id="PTHR43450:SF1">
    <property type="entry name" value="ASPARTATE--TRNA LIGASE, CYTOPLASMIC"/>
    <property type="match status" value="1"/>
</dbReference>
<keyword evidence="14" id="KW-1185">Reference proteome</keyword>
<keyword evidence="5" id="KW-0963">Cytoplasm</keyword>
<sequence length="621" mass="69711">MSSSNQQNLSFGNYPIMQSKEKHEDIKFINIQDIGAELDGEEIWLRARIHDSRGKGKNCFICFRQRIYSVQGESLVDVFGQISKTPSPVSSCTQSDVEIKIQKLFIVSASEPRLPLQMEDATRPDIGEETGGLAVVKLDTRLDNRVLDLRTPTSQAIFKLQAAICEAFRSNLNKRGFIEIHTPKIISAASEGGANVFEVSYFKGSAYLAQSPQLYKQMAIAADFDKVYTIGAVFRAEDSNTHRHMTEFVGLDLEMAFKFHYHEAMLTVAELMCEIFAHLQKNFQPEIEAVRKQYPSEPFIFTEKPLIIQYSQAVSMLREAGVEQGDEEDLSTPNEKLLGRLVRERHSTDFYVLDKFPLAVRPFYTMPDPLDERYSNSYDMFMRGEEILSGAQRVHDPILLTERAKIHNIDLEKIRAYIDAFKYGCPPHAGGHPLLIGMIHLPALPGTPKHVMPVEQIVEKVQKETEIYLKSELDGIIIENMHDLPYQKFDENIGPEICSWMTKSCLECLNILGNKRNKFLLGIQVLAGANKTAIAVAHASADEGWMDGCAGNLLRYRKMIGAEDIGIIVDIKKKHCSHSITKDINIAQTANAAEFFLADGIILTGNSTGQEASVLDLEGLK</sequence>
<dbReference type="SUPFAM" id="SSF55681">
    <property type="entry name" value="Class II aaRS and biotin synthetases"/>
    <property type="match status" value="1"/>
</dbReference>
<comment type="catalytic activity">
    <reaction evidence="12">
        <text>tRNA(Asp) + L-aspartate + ATP = L-aspartyl-tRNA(Asp) + AMP + diphosphate</text>
        <dbReference type="Rhea" id="RHEA:19649"/>
        <dbReference type="Rhea" id="RHEA-COMP:9660"/>
        <dbReference type="Rhea" id="RHEA-COMP:9678"/>
        <dbReference type="ChEBI" id="CHEBI:29991"/>
        <dbReference type="ChEBI" id="CHEBI:30616"/>
        <dbReference type="ChEBI" id="CHEBI:33019"/>
        <dbReference type="ChEBI" id="CHEBI:78442"/>
        <dbReference type="ChEBI" id="CHEBI:78516"/>
        <dbReference type="ChEBI" id="CHEBI:456215"/>
        <dbReference type="EC" id="6.1.1.12"/>
    </reaction>
</comment>
<dbReference type="InterPro" id="IPR045864">
    <property type="entry name" value="aa-tRNA-synth_II/BPL/LPL"/>
</dbReference>
<dbReference type="InterPro" id="IPR006195">
    <property type="entry name" value="aa-tRNA-synth_II"/>
</dbReference>
<organism evidence="14 15">
    <name type="scientific">Meloidogyne javanica</name>
    <name type="common">Root-knot nematode worm</name>
    <dbReference type="NCBI Taxonomy" id="6303"/>
    <lineage>
        <taxon>Eukaryota</taxon>
        <taxon>Metazoa</taxon>
        <taxon>Ecdysozoa</taxon>
        <taxon>Nematoda</taxon>
        <taxon>Chromadorea</taxon>
        <taxon>Rhabditida</taxon>
        <taxon>Tylenchina</taxon>
        <taxon>Tylenchomorpha</taxon>
        <taxon>Tylenchoidea</taxon>
        <taxon>Meloidogynidae</taxon>
        <taxon>Meloidogyninae</taxon>
        <taxon>Meloidogyne</taxon>
        <taxon>Meloidogyne incognita group</taxon>
    </lineage>
</organism>
<reference evidence="15" key="1">
    <citation type="submission" date="2022-11" db="UniProtKB">
        <authorList>
            <consortium name="WormBaseParasite"/>
        </authorList>
    </citation>
    <scope>IDENTIFICATION</scope>
</reference>
<comment type="subcellular location">
    <subcellularLocation>
        <location evidence="1">Cytoplasm</location>
    </subcellularLocation>
</comment>
<evidence type="ECO:0000256" key="3">
    <source>
        <dbReference type="ARBA" id="ARBA00012841"/>
    </source>
</evidence>
<evidence type="ECO:0000256" key="11">
    <source>
        <dbReference type="ARBA" id="ARBA00033155"/>
    </source>
</evidence>
<evidence type="ECO:0000256" key="12">
    <source>
        <dbReference type="ARBA" id="ARBA00047904"/>
    </source>
</evidence>
<protein>
    <recommendedName>
        <fullName evidence="4">Aspartate--tRNA ligase, cytoplasmic</fullName>
        <ecNumber evidence="3">6.1.1.12</ecNumber>
    </recommendedName>
    <alternativeName>
        <fullName evidence="11">Aspartyl-tRNA synthetase</fullName>
    </alternativeName>
</protein>
<dbReference type="EC" id="6.1.1.12" evidence="3"/>
<dbReference type="InterPro" id="IPR004364">
    <property type="entry name" value="Aa-tRNA-synt_II"/>
</dbReference>
<dbReference type="GO" id="GO:0003723">
    <property type="term" value="F:RNA binding"/>
    <property type="evidence" value="ECO:0007669"/>
    <property type="project" value="TreeGrafter"/>
</dbReference>
<keyword evidence="7" id="KW-0547">Nucleotide-binding</keyword>
<dbReference type="FunFam" id="3.30.930.10:FF:000013">
    <property type="entry name" value="Aspartate--tRNA ligase, cytoplasmic"/>
    <property type="match status" value="1"/>
</dbReference>
<evidence type="ECO:0000256" key="10">
    <source>
        <dbReference type="ARBA" id="ARBA00023146"/>
    </source>
</evidence>
<dbReference type="NCBIfam" id="TIGR00458">
    <property type="entry name" value="aspS_nondisc"/>
    <property type="match status" value="1"/>
</dbReference>
<dbReference type="Pfam" id="PF00152">
    <property type="entry name" value="tRNA-synt_2"/>
    <property type="match status" value="1"/>
</dbReference>